<evidence type="ECO:0000313" key="12">
    <source>
        <dbReference type="Proteomes" id="UP000177190"/>
    </source>
</evidence>
<dbReference type="InterPro" id="IPR026898">
    <property type="entry name" value="PrsW"/>
</dbReference>
<feature type="transmembrane region" description="Helical" evidence="10">
    <location>
        <begin position="128"/>
        <end position="149"/>
    </location>
</feature>
<keyword evidence="7" id="KW-0378">Hydrolase</keyword>
<feature type="transmembrane region" description="Helical" evidence="10">
    <location>
        <begin position="36"/>
        <end position="57"/>
    </location>
</feature>
<evidence type="ECO:0000256" key="1">
    <source>
        <dbReference type="ARBA" id="ARBA00004651"/>
    </source>
</evidence>
<evidence type="ECO:0000256" key="9">
    <source>
        <dbReference type="ARBA" id="ARBA00023136"/>
    </source>
</evidence>
<dbReference type="Pfam" id="PF13367">
    <property type="entry name" value="PrsW-protease"/>
    <property type="match status" value="1"/>
</dbReference>
<dbReference type="GO" id="GO:0008233">
    <property type="term" value="F:peptidase activity"/>
    <property type="evidence" value="ECO:0007669"/>
    <property type="project" value="UniProtKB-KW"/>
</dbReference>
<reference evidence="11 12" key="1">
    <citation type="journal article" date="2016" name="Nat. Commun.">
        <title>Thousands of microbial genomes shed light on interconnected biogeochemical processes in an aquifer system.</title>
        <authorList>
            <person name="Anantharaman K."/>
            <person name="Brown C.T."/>
            <person name="Hug L.A."/>
            <person name="Sharon I."/>
            <person name="Castelle C.J."/>
            <person name="Probst A.J."/>
            <person name="Thomas B.C."/>
            <person name="Singh A."/>
            <person name="Wilkins M.J."/>
            <person name="Karaoz U."/>
            <person name="Brodie E.L."/>
            <person name="Williams K.H."/>
            <person name="Hubbard S.S."/>
            <person name="Banfield J.F."/>
        </authorList>
    </citation>
    <scope>NUCLEOTIDE SEQUENCE [LARGE SCALE GENOMIC DNA]</scope>
</reference>
<dbReference type="GO" id="GO:0005886">
    <property type="term" value="C:plasma membrane"/>
    <property type="evidence" value="ECO:0007669"/>
    <property type="project" value="UniProtKB-SubCell"/>
</dbReference>
<feature type="transmembrane region" description="Helical" evidence="10">
    <location>
        <begin position="6"/>
        <end position="24"/>
    </location>
</feature>
<dbReference type="EMBL" id="MHOM01000003">
    <property type="protein sequence ID" value="OGZ65623.1"/>
    <property type="molecule type" value="Genomic_DNA"/>
</dbReference>
<feature type="transmembrane region" description="Helical" evidence="10">
    <location>
        <begin position="202"/>
        <end position="221"/>
    </location>
</feature>
<feature type="transmembrane region" description="Helical" evidence="10">
    <location>
        <begin position="169"/>
        <end position="190"/>
    </location>
</feature>
<dbReference type="STRING" id="1802200.A2812_03290"/>
<keyword evidence="5" id="KW-0645">Protease</keyword>
<feature type="transmembrane region" description="Helical" evidence="10">
    <location>
        <begin position="227"/>
        <end position="246"/>
    </location>
</feature>
<evidence type="ECO:0000256" key="3">
    <source>
        <dbReference type="ARBA" id="ARBA00018997"/>
    </source>
</evidence>
<dbReference type="PANTHER" id="PTHR36844">
    <property type="entry name" value="PROTEASE PRSW"/>
    <property type="match status" value="1"/>
</dbReference>
<dbReference type="InterPro" id="IPR023596">
    <property type="entry name" value="Peptidase_PrsW_arch/bac"/>
</dbReference>
<dbReference type="AlphaFoldDB" id="A0A1G2HT45"/>
<dbReference type="PANTHER" id="PTHR36844:SF1">
    <property type="entry name" value="PROTEASE PRSW"/>
    <property type="match status" value="1"/>
</dbReference>
<keyword evidence="9 10" id="KW-0472">Membrane</keyword>
<keyword evidence="6 10" id="KW-0812">Transmembrane</keyword>
<dbReference type="PIRSF" id="PIRSF016933">
    <property type="entry name" value="PrsW"/>
    <property type="match status" value="1"/>
</dbReference>
<keyword evidence="4" id="KW-1003">Cell membrane</keyword>
<evidence type="ECO:0000256" key="8">
    <source>
        <dbReference type="ARBA" id="ARBA00022989"/>
    </source>
</evidence>
<comment type="similarity">
    <text evidence="2">Belongs to the protease PrsW family.</text>
</comment>
<protein>
    <recommendedName>
        <fullName evidence="3">Protease PrsW</fullName>
    </recommendedName>
</protein>
<evidence type="ECO:0000256" key="5">
    <source>
        <dbReference type="ARBA" id="ARBA00022670"/>
    </source>
</evidence>
<proteinExistence type="inferred from homology"/>
<evidence type="ECO:0000256" key="10">
    <source>
        <dbReference type="SAM" id="Phobius"/>
    </source>
</evidence>
<organism evidence="11 12">
    <name type="scientific">Candidatus Staskawiczbacteria bacterium RIFCSPHIGHO2_01_FULL_36_16</name>
    <dbReference type="NCBI Taxonomy" id="1802200"/>
    <lineage>
        <taxon>Bacteria</taxon>
        <taxon>Candidatus Staskawicziibacteriota</taxon>
    </lineage>
</organism>
<comment type="caution">
    <text evidence="11">The sequence shown here is derived from an EMBL/GenBank/DDBJ whole genome shotgun (WGS) entry which is preliminary data.</text>
</comment>
<name>A0A1G2HT45_9BACT</name>
<dbReference type="Proteomes" id="UP000177190">
    <property type="component" value="Unassembled WGS sequence"/>
</dbReference>
<feature type="transmembrane region" description="Helical" evidence="10">
    <location>
        <begin position="84"/>
        <end position="107"/>
    </location>
</feature>
<evidence type="ECO:0000313" key="11">
    <source>
        <dbReference type="EMBL" id="OGZ65623.1"/>
    </source>
</evidence>
<evidence type="ECO:0000256" key="4">
    <source>
        <dbReference type="ARBA" id="ARBA00022475"/>
    </source>
</evidence>
<evidence type="ECO:0000256" key="6">
    <source>
        <dbReference type="ARBA" id="ARBA00022692"/>
    </source>
</evidence>
<gene>
    <name evidence="11" type="ORF">A2812_03290</name>
</gene>
<comment type="subcellular location">
    <subcellularLocation>
        <location evidence="1">Cell membrane</location>
        <topology evidence="1">Multi-pass membrane protein</topology>
    </subcellularLocation>
</comment>
<dbReference type="GO" id="GO:0006508">
    <property type="term" value="P:proteolysis"/>
    <property type="evidence" value="ECO:0007669"/>
    <property type="project" value="UniProtKB-KW"/>
</dbReference>
<evidence type="ECO:0000256" key="2">
    <source>
        <dbReference type="ARBA" id="ARBA00009165"/>
    </source>
</evidence>
<keyword evidence="8 10" id="KW-1133">Transmembrane helix</keyword>
<evidence type="ECO:0000256" key="7">
    <source>
        <dbReference type="ARBA" id="ARBA00022801"/>
    </source>
</evidence>
<sequence>MNFIIILYIIFGVLPSLTWLFYYLKKDVHPEPRRMILSIFFWGAVVTIPVLFIQLGLNKLLEIGLTNSGFPPLKEILNLSWSKISASFLIIVFVYWFLIISLSEELFKYLVVRIKAVNSPHLDEPLDIMLYMVVAALGFAAVENILYLFMPASQLSFNYLVSRTLIISFVRFIGATFLHTLSSATVGYYLALSFCQEKNKKMYVFGGIFIATALHGLYNFSIMTLEGPVKIAIPIAILIILAFLVFSEFEKLKKIKGVCKV</sequence>
<accession>A0A1G2HT45</accession>